<protein>
    <submittedName>
        <fullName evidence="2">Uncharacterized protein</fullName>
    </submittedName>
</protein>
<accession>A0ABW7JWJ3</accession>
<evidence type="ECO:0000313" key="3">
    <source>
        <dbReference type="Proteomes" id="UP001609175"/>
    </source>
</evidence>
<evidence type="ECO:0000313" key="2">
    <source>
        <dbReference type="EMBL" id="MFH5212273.1"/>
    </source>
</evidence>
<comment type="caution">
    <text evidence="2">The sequence shown here is derived from an EMBL/GenBank/DDBJ whole genome shotgun (WGS) entry which is preliminary data.</text>
</comment>
<name>A0ABW7JWJ3_9NOCA</name>
<reference evidence="2 3" key="1">
    <citation type="submission" date="2024-10" db="EMBL/GenBank/DDBJ databases">
        <authorList>
            <person name="Riesco R."/>
        </authorList>
    </citation>
    <scope>NUCLEOTIDE SEQUENCE [LARGE SCALE GENOMIC DNA]</scope>
    <source>
        <strain evidence="2 3">NCIMB 15449</strain>
    </source>
</reference>
<sequence>MNLVGVQWFEGYDGQVVLDGSYLWITREDVPDHVSPGLSREARRVHRDSIAAATFKEASDSRRGSIRIQLLGEPERKGDQQDASAVEFSIGSNERFCRLHGLISGASEVDELELSPEDQLRTILDQLEGVATYSELTDELGYAPESRVSIDRVSWGWVGGIRLAVGGDSDTSYDDRAGLIQSLNQLTVTCPFDAGTQTLRAAAMGTSLQQLTVPRLAALWEALASVVSTATVATPQPIVKNPPAQNVSDTRALVQPPAPPPFAAPTRTSSKPDLIDKGATARKKQSAPIRPQTPVSHLLPSATMGQASLFSGTRMRVTIAVAGFNTKALYDPATGSMEITRAPYRALLRTKYANPHLAAEAVVKISGMDEGGTCNGWDLWRPDDRSSRTLGDVRDIRHP</sequence>
<dbReference type="Proteomes" id="UP001609175">
    <property type="component" value="Unassembled WGS sequence"/>
</dbReference>
<gene>
    <name evidence="2" type="ORF">ACHIPZ_29315</name>
</gene>
<dbReference type="EMBL" id="JBIMSO010000143">
    <property type="protein sequence ID" value="MFH5212273.1"/>
    <property type="molecule type" value="Genomic_DNA"/>
</dbReference>
<organism evidence="2 3">
    <name type="scientific">Antrihabitans spumae</name>
    <dbReference type="NCBI Taxonomy" id="3373370"/>
    <lineage>
        <taxon>Bacteria</taxon>
        <taxon>Bacillati</taxon>
        <taxon>Actinomycetota</taxon>
        <taxon>Actinomycetes</taxon>
        <taxon>Mycobacteriales</taxon>
        <taxon>Nocardiaceae</taxon>
        <taxon>Antrihabitans</taxon>
    </lineage>
</organism>
<evidence type="ECO:0000256" key="1">
    <source>
        <dbReference type="SAM" id="MobiDB-lite"/>
    </source>
</evidence>
<dbReference type="RefSeq" id="WP_395119490.1">
    <property type="nucleotide sequence ID" value="NZ_JBIMSO010000143.1"/>
</dbReference>
<proteinExistence type="predicted"/>
<feature type="region of interest" description="Disordered" evidence="1">
    <location>
        <begin position="240"/>
        <end position="297"/>
    </location>
</feature>